<keyword evidence="5" id="KW-0067">ATP-binding</keyword>
<dbReference type="GO" id="GO:0004386">
    <property type="term" value="F:helicase activity"/>
    <property type="evidence" value="ECO:0007669"/>
    <property type="project" value="UniProtKB-KW"/>
</dbReference>
<evidence type="ECO:0000256" key="1">
    <source>
        <dbReference type="ARBA" id="ARBA00022741"/>
    </source>
</evidence>
<dbReference type="EMBL" id="DVKI01000145">
    <property type="protein sequence ID" value="HIT17650.1"/>
    <property type="molecule type" value="Genomic_DNA"/>
</dbReference>
<proteinExistence type="predicted"/>
<reference evidence="9" key="1">
    <citation type="submission" date="2020-10" db="EMBL/GenBank/DDBJ databases">
        <authorList>
            <person name="Gilroy R."/>
        </authorList>
    </citation>
    <scope>NUCLEOTIDE SEQUENCE</scope>
    <source>
        <strain evidence="9">14508</strain>
    </source>
</reference>
<keyword evidence="2" id="KW-0227">DNA damage</keyword>
<accession>A0A9D1KAW4</accession>
<evidence type="ECO:0000259" key="8">
    <source>
        <dbReference type="Pfam" id="PF12705"/>
    </source>
</evidence>
<sequence length="225" mass="26353">KKTLCEQKLLVSYDNPIILPIKGFIDKMMIYEDNQATYFALIDYKTGNPTLSLKHLQFGLSMQLPVYLYLINHNRKRSQNLVVGFYLQKIIPELNKYPQDSNENKRTNLKLQGYTIALKDKVALLDDTYNSSQWIKGLKTKKDGSFYQTSKVLTLKEMEDISKLVEEKIKEASFAILSGDFKIQPKIINHKNESCKYCEYQHICRVKANDYLYLWIKEKEGEQDE</sequence>
<dbReference type="GO" id="GO:0005524">
    <property type="term" value="F:ATP binding"/>
    <property type="evidence" value="ECO:0007669"/>
    <property type="project" value="UniProtKB-KW"/>
</dbReference>
<keyword evidence="1" id="KW-0547">Nucleotide-binding</keyword>
<dbReference type="GO" id="GO:0003677">
    <property type="term" value="F:DNA binding"/>
    <property type="evidence" value="ECO:0007669"/>
    <property type="project" value="UniProtKB-KW"/>
</dbReference>
<evidence type="ECO:0000256" key="5">
    <source>
        <dbReference type="ARBA" id="ARBA00022840"/>
    </source>
</evidence>
<feature type="non-terminal residue" evidence="9">
    <location>
        <position position="1"/>
    </location>
</feature>
<feature type="domain" description="PD-(D/E)XK endonuclease-like" evidence="8">
    <location>
        <begin position="19"/>
        <end position="205"/>
    </location>
</feature>
<evidence type="ECO:0000313" key="10">
    <source>
        <dbReference type="Proteomes" id="UP000886893"/>
    </source>
</evidence>
<evidence type="ECO:0000256" key="2">
    <source>
        <dbReference type="ARBA" id="ARBA00022763"/>
    </source>
</evidence>
<dbReference type="GO" id="GO:0016787">
    <property type="term" value="F:hydrolase activity"/>
    <property type="evidence" value="ECO:0007669"/>
    <property type="project" value="UniProtKB-KW"/>
</dbReference>
<gene>
    <name evidence="9" type="ORF">IAD04_04690</name>
</gene>
<dbReference type="Pfam" id="PF12705">
    <property type="entry name" value="PDDEXK_1"/>
    <property type="match status" value="1"/>
</dbReference>
<comment type="caution">
    <text evidence="9">The sequence shown here is derived from an EMBL/GenBank/DDBJ whole genome shotgun (WGS) entry which is preliminary data.</text>
</comment>
<reference evidence="9" key="2">
    <citation type="journal article" date="2021" name="PeerJ">
        <title>Extensive microbial diversity within the chicken gut microbiome revealed by metagenomics and culture.</title>
        <authorList>
            <person name="Gilroy R."/>
            <person name="Ravi A."/>
            <person name="Getino M."/>
            <person name="Pursley I."/>
            <person name="Horton D.L."/>
            <person name="Alikhan N.F."/>
            <person name="Baker D."/>
            <person name="Gharbi K."/>
            <person name="Hall N."/>
            <person name="Watson M."/>
            <person name="Adriaenssens E.M."/>
            <person name="Foster-Nyarko E."/>
            <person name="Jarju S."/>
            <person name="Secka A."/>
            <person name="Antonio M."/>
            <person name="Oren A."/>
            <person name="Chaudhuri R.R."/>
            <person name="La Ragione R."/>
            <person name="Hildebrand F."/>
            <person name="Pallen M.J."/>
        </authorList>
    </citation>
    <scope>NUCLEOTIDE SEQUENCE</scope>
    <source>
        <strain evidence="9">14508</strain>
    </source>
</reference>
<name>A0A9D1KAW4_9FIRM</name>
<protein>
    <submittedName>
        <fullName evidence="9">PD-(D/E)XK nuclease family protein</fullName>
    </submittedName>
</protein>
<dbReference type="AlphaFoldDB" id="A0A9D1KAW4"/>
<dbReference type="Proteomes" id="UP000886893">
    <property type="component" value="Unassembled WGS sequence"/>
</dbReference>
<evidence type="ECO:0000256" key="6">
    <source>
        <dbReference type="ARBA" id="ARBA00023125"/>
    </source>
</evidence>
<keyword evidence="7" id="KW-0234">DNA repair</keyword>
<keyword evidence="4" id="KW-0347">Helicase</keyword>
<dbReference type="Gene3D" id="3.90.320.10">
    <property type="match status" value="1"/>
</dbReference>
<evidence type="ECO:0000313" key="9">
    <source>
        <dbReference type="EMBL" id="HIT17650.1"/>
    </source>
</evidence>
<keyword evidence="6" id="KW-0238">DNA-binding</keyword>
<dbReference type="InterPro" id="IPR038726">
    <property type="entry name" value="PDDEXK_AddAB-type"/>
</dbReference>
<evidence type="ECO:0000256" key="4">
    <source>
        <dbReference type="ARBA" id="ARBA00022806"/>
    </source>
</evidence>
<dbReference type="InterPro" id="IPR011604">
    <property type="entry name" value="PDDEXK-like_dom_sf"/>
</dbReference>
<keyword evidence="3" id="KW-0378">Hydrolase</keyword>
<dbReference type="GO" id="GO:0006281">
    <property type="term" value="P:DNA repair"/>
    <property type="evidence" value="ECO:0007669"/>
    <property type="project" value="UniProtKB-KW"/>
</dbReference>
<evidence type="ECO:0000256" key="7">
    <source>
        <dbReference type="ARBA" id="ARBA00023204"/>
    </source>
</evidence>
<organism evidence="9 10">
    <name type="scientific">Candidatus Caccosoma faecigallinarum</name>
    <dbReference type="NCBI Taxonomy" id="2840720"/>
    <lineage>
        <taxon>Bacteria</taxon>
        <taxon>Bacillati</taxon>
        <taxon>Bacillota</taxon>
        <taxon>Bacillota incertae sedis</taxon>
        <taxon>Candidatus Caccosoma</taxon>
    </lineage>
</organism>
<evidence type="ECO:0000256" key="3">
    <source>
        <dbReference type="ARBA" id="ARBA00022801"/>
    </source>
</evidence>